<sequence>MEPSESAKESAKEMAKAYEDRPTVALPGSHGTVSGTAIGEWLDDDGNPKWGKGEQPEAEPKIEND</sequence>
<accession>A0ABT3CJW5</accession>
<feature type="compositionally biased region" description="Basic and acidic residues" evidence="1">
    <location>
        <begin position="1"/>
        <end position="22"/>
    </location>
</feature>
<evidence type="ECO:0000256" key="1">
    <source>
        <dbReference type="SAM" id="MobiDB-lite"/>
    </source>
</evidence>
<feature type="region of interest" description="Disordered" evidence="1">
    <location>
        <begin position="1"/>
        <end position="65"/>
    </location>
</feature>
<keyword evidence="3" id="KW-1185">Reference proteome</keyword>
<name>A0ABT3CJW5_9MYCO</name>
<evidence type="ECO:0000313" key="2">
    <source>
        <dbReference type="EMBL" id="MCV7229757.1"/>
    </source>
</evidence>
<reference evidence="2 3" key="1">
    <citation type="journal article" date="2022" name="BMC Genomics">
        <title>Comparative genome analysis of mycobacteria focusing on tRNA and non-coding RNA.</title>
        <authorList>
            <person name="Behra P.R.K."/>
            <person name="Pettersson B.M.F."/>
            <person name="Ramesh M."/>
            <person name="Das S."/>
            <person name="Dasgupta S."/>
            <person name="Kirsebom L.A."/>
        </authorList>
    </citation>
    <scope>NUCLEOTIDE SEQUENCE [LARGE SCALE GENOMIC DNA]</scope>
    <source>
        <strain evidence="2 3">DSM 44078</strain>
    </source>
</reference>
<evidence type="ECO:0000313" key="3">
    <source>
        <dbReference type="Proteomes" id="UP001526201"/>
    </source>
</evidence>
<organism evidence="2 3">
    <name type="scientific">Mycolicibacterium komossense</name>
    <dbReference type="NCBI Taxonomy" id="1779"/>
    <lineage>
        <taxon>Bacteria</taxon>
        <taxon>Bacillati</taxon>
        <taxon>Actinomycetota</taxon>
        <taxon>Actinomycetes</taxon>
        <taxon>Mycobacteriales</taxon>
        <taxon>Mycobacteriaceae</taxon>
        <taxon>Mycolicibacterium</taxon>
    </lineage>
</organism>
<gene>
    <name evidence="2" type="ORF">H7J73_27495</name>
</gene>
<dbReference type="RefSeq" id="WP_264071027.1">
    <property type="nucleotide sequence ID" value="NZ_JACKTY010000047.1"/>
</dbReference>
<proteinExistence type="predicted"/>
<dbReference type="EMBL" id="JACKTY010000047">
    <property type="protein sequence ID" value="MCV7229757.1"/>
    <property type="molecule type" value="Genomic_DNA"/>
</dbReference>
<feature type="compositionally biased region" description="Basic and acidic residues" evidence="1">
    <location>
        <begin position="51"/>
        <end position="65"/>
    </location>
</feature>
<protein>
    <submittedName>
        <fullName evidence="2">Uncharacterized protein</fullName>
    </submittedName>
</protein>
<comment type="caution">
    <text evidence="2">The sequence shown here is derived from an EMBL/GenBank/DDBJ whole genome shotgun (WGS) entry which is preliminary data.</text>
</comment>
<dbReference type="Proteomes" id="UP001526201">
    <property type="component" value="Unassembled WGS sequence"/>
</dbReference>